<evidence type="ECO:0000313" key="2">
    <source>
        <dbReference type="Proteomes" id="UP001367676"/>
    </source>
</evidence>
<dbReference type="Proteomes" id="UP001367676">
    <property type="component" value="Unassembled WGS sequence"/>
</dbReference>
<evidence type="ECO:0000313" key="1">
    <source>
        <dbReference type="EMBL" id="KAK7604010.1"/>
    </source>
</evidence>
<protein>
    <submittedName>
        <fullName evidence="1">Uncharacterized protein</fullName>
    </submittedName>
</protein>
<reference evidence="1 2" key="1">
    <citation type="submission" date="2024-03" db="EMBL/GenBank/DDBJ databases">
        <title>Adaptation during the transition from Ophiocordyceps entomopathogen to insect associate is accompanied by gene loss and intensified selection.</title>
        <authorList>
            <person name="Ward C.M."/>
            <person name="Onetto C.A."/>
            <person name="Borneman A.R."/>
        </authorList>
    </citation>
    <scope>NUCLEOTIDE SEQUENCE [LARGE SCALE GENOMIC DNA]</scope>
    <source>
        <strain evidence="1">AWRI1</strain>
        <tissue evidence="1">Single Adult Female</tissue>
    </source>
</reference>
<proteinExistence type="predicted"/>
<accession>A0AAN9YAW3</accession>
<comment type="caution">
    <text evidence="1">The sequence shown here is derived from an EMBL/GenBank/DDBJ whole genome shotgun (WGS) entry which is preliminary data.</text>
</comment>
<dbReference type="AlphaFoldDB" id="A0AAN9YAW3"/>
<name>A0AAN9YAW3_9HEMI</name>
<sequence>MPHLNNYSLIDGKTMHIVKDAWPPYLFVMFVFLPARIASQNNQPFDPQNLSIYQHMDRYSAKLVPRLIDDIVS</sequence>
<organism evidence="1 2">
    <name type="scientific">Parthenolecanium corni</name>
    <dbReference type="NCBI Taxonomy" id="536013"/>
    <lineage>
        <taxon>Eukaryota</taxon>
        <taxon>Metazoa</taxon>
        <taxon>Ecdysozoa</taxon>
        <taxon>Arthropoda</taxon>
        <taxon>Hexapoda</taxon>
        <taxon>Insecta</taxon>
        <taxon>Pterygota</taxon>
        <taxon>Neoptera</taxon>
        <taxon>Paraneoptera</taxon>
        <taxon>Hemiptera</taxon>
        <taxon>Sternorrhyncha</taxon>
        <taxon>Coccoidea</taxon>
        <taxon>Coccidae</taxon>
        <taxon>Parthenolecanium</taxon>
    </lineage>
</organism>
<gene>
    <name evidence="1" type="ORF">V9T40_004283</name>
</gene>
<dbReference type="EMBL" id="JBBCAQ010000004">
    <property type="protein sequence ID" value="KAK7604010.1"/>
    <property type="molecule type" value="Genomic_DNA"/>
</dbReference>
<keyword evidence="2" id="KW-1185">Reference proteome</keyword>